<reference evidence="2" key="1">
    <citation type="submission" date="2020-10" db="EMBL/GenBank/DDBJ databases">
        <authorList>
            <person name="Gilroy R."/>
        </authorList>
    </citation>
    <scope>NUCLEOTIDE SEQUENCE</scope>
    <source>
        <strain evidence="2">CHK183-6373</strain>
    </source>
</reference>
<evidence type="ECO:0000313" key="3">
    <source>
        <dbReference type="Proteomes" id="UP000886884"/>
    </source>
</evidence>
<sequence>MKMKRMFAAAVALALFCTGLAFAQEETQEDDWYLETASELARCVGELAGDEAYMQMMTSNPFDILAPLQEADFASVTGAWRIRIGEGMISLMGTLDGMSQTGRESLNSKMPSAILNQWNAYVSAEAVAASTMLAYMRTYSMPEDFEQCALILRFDGAQVGVAFMQTGEDTITATAYPLFLAEDSSLEESIEAISQGDVPLMAVEKLF</sequence>
<organism evidence="2 3">
    <name type="scientific">Candidatus Ornithocaccomicrobium faecavium</name>
    <dbReference type="NCBI Taxonomy" id="2840890"/>
    <lineage>
        <taxon>Bacteria</taxon>
        <taxon>Bacillati</taxon>
        <taxon>Bacillota</taxon>
        <taxon>Clostridia</taxon>
        <taxon>Candidatus Ornithocaccomicrobium</taxon>
    </lineage>
</organism>
<feature type="signal peptide" evidence="1">
    <location>
        <begin position="1"/>
        <end position="23"/>
    </location>
</feature>
<keyword evidence="1" id="KW-0732">Signal</keyword>
<evidence type="ECO:0000256" key="1">
    <source>
        <dbReference type="SAM" id="SignalP"/>
    </source>
</evidence>
<accession>A0A9D1TCN5</accession>
<dbReference type="AlphaFoldDB" id="A0A9D1TCN5"/>
<evidence type="ECO:0000313" key="2">
    <source>
        <dbReference type="EMBL" id="HIV27836.1"/>
    </source>
</evidence>
<name>A0A9D1TCN5_9FIRM</name>
<proteinExistence type="predicted"/>
<reference evidence="2" key="2">
    <citation type="journal article" date="2021" name="PeerJ">
        <title>Extensive microbial diversity within the chicken gut microbiome revealed by metagenomics and culture.</title>
        <authorList>
            <person name="Gilroy R."/>
            <person name="Ravi A."/>
            <person name="Getino M."/>
            <person name="Pursley I."/>
            <person name="Horton D.L."/>
            <person name="Alikhan N.F."/>
            <person name="Baker D."/>
            <person name="Gharbi K."/>
            <person name="Hall N."/>
            <person name="Watson M."/>
            <person name="Adriaenssens E.M."/>
            <person name="Foster-Nyarko E."/>
            <person name="Jarju S."/>
            <person name="Secka A."/>
            <person name="Antonio M."/>
            <person name="Oren A."/>
            <person name="Chaudhuri R.R."/>
            <person name="La Ragione R."/>
            <person name="Hildebrand F."/>
            <person name="Pallen M.J."/>
        </authorList>
    </citation>
    <scope>NUCLEOTIDE SEQUENCE</scope>
    <source>
        <strain evidence="2">CHK183-6373</strain>
    </source>
</reference>
<comment type="caution">
    <text evidence="2">The sequence shown here is derived from an EMBL/GenBank/DDBJ whole genome shotgun (WGS) entry which is preliminary data.</text>
</comment>
<protein>
    <submittedName>
        <fullName evidence="2">Uncharacterized protein</fullName>
    </submittedName>
</protein>
<gene>
    <name evidence="2" type="ORF">IAA64_07700</name>
</gene>
<dbReference type="EMBL" id="DVOT01000136">
    <property type="protein sequence ID" value="HIV27836.1"/>
    <property type="molecule type" value="Genomic_DNA"/>
</dbReference>
<feature type="chain" id="PRO_5038745175" evidence="1">
    <location>
        <begin position="24"/>
        <end position="207"/>
    </location>
</feature>
<dbReference type="Proteomes" id="UP000886884">
    <property type="component" value="Unassembled WGS sequence"/>
</dbReference>